<organism evidence="2 3">
    <name type="scientific">Candolleomyces eurysporus</name>
    <dbReference type="NCBI Taxonomy" id="2828524"/>
    <lineage>
        <taxon>Eukaryota</taxon>
        <taxon>Fungi</taxon>
        <taxon>Dikarya</taxon>
        <taxon>Basidiomycota</taxon>
        <taxon>Agaricomycotina</taxon>
        <taxon>Agaricomycetes</taxon>
        <taxon>Agaricomycetidae</taxon>
        <taxon>Agaricales</taxon>
        <taxon>Agaricineae</taxon>
        <taxon>Psathyrellaceae</taxon>
        <taxon>Candolleomyces</taxon>
    </lineage>
</organism>
<dbReference type="AlphaFoldDB" id="A0A9W8J9C6"/>
<keyword evidence="3" id="KW-1185">Reference proteome</keyword>
<sequence length="439" mass="47101">MSSSEKTPLLDQDWHDSVSKIVESIIDGRGDLDKTLVELNGAVRAGAAAGVIDVTKVLVGAIQGARGQELVDSVKDLANTINKLDKSFAHAHQLLENIDGKQYKRADGSSVEYALKWQNLRKGFGQLITKSKDIASEGKAFTEVYMQKIPPLLKELHQVLDAPETKAETLQETKRRAEKPLLRVKAVVSGLQNDMTTLKEKSASLSSESTELSQKVGFLHADLSADINVLSDKVDEDLANAEREVEGLKAELASLKQKLDNCFTSIYASGGSTAGGALLGCGAAALACPILIPGVLFGVAGAAFFSMIGSGTATAVYQGKVTAAELDLANAQKRLEEMKSKHSSLVQSKSDVASIGQDVADIQTRLKTIIAIWNVVESDATQLNAWLEQSFNNKDIPVESIVSDLEQNNIGTIYSVLGQYLQEYTIQLEVAASGGEPQR</sequence>
<dbReference type="Gene3D" id="1.20.1170.10">
    <property type="match status" value="1"/>
</dbReference>
<feature type="coiled-coil region" evidence="1">
    <location>
        <begin position="231"/>
        <end position="265"/>
    </location>
</feature>
<evidence type="ECO:0000256" key="1">
    <source>
        <dbReference type="SAM" id="Coils"/>
    </source>
</evidence>
<keyword evidence="1" id="KW-0175">Coiled coil</keyword>
<gene>
    <name evidence="2" type="ORF">H1R20_g10480</name>
</gene>
<evidence type="ECO:0000313" key="3">
    <source>
        <dbReference type="Proteomes" id="UP001140091"/>
    </source>
</evidence>
<dbReference type="Proteomes" id="UP001140091">
    <property type="component" value="Unassembled WGS sequence"/>
</dbReference>
<protein>
    <submittedName>
        <fullName evidence="2">Uncharacterized protein</fullName>
    </submittedName>
</protein>
<proteinExistence type="predicted"/>
<feature type="non-terminal residue" evidence="2">
    <location>
        <position position="439"/>
    </location>
</feature>
<reference evidence="2" key="1">
    <citation type="submission" date="2022-06" db="EMBL/GenBank/DDBJ databases">
        <title>Genome Sequence of Candolleomyces eurysporus.</title>
        <authorList>
            <person name="Buettner E."/>
        </authorList>
    </citation>
    <scope>NUCLEOTIDE SEQUENCE</scope>
    <source>
        <strain evidence="2">VTCC 930004</strain>
    </source>
</reference>
<comment type="caution">
    <text evidence="2">The sequence shown here is derived from an EMBL/GenBank/DDBJ whole genome shotgun (WGS) entry which is preliminary data.</text>
</comment>
<feature type="coiled-coil region" evidence="1">
    <location>
        <begin position="321"/>
        <end position="348"/>
    </location>
</feature>
<evidence type="ECO:0000313" key="2">
    <source>
        <dbReference type="EMBL" id="KAJ2926613.1"/>
    </source>
</evidence>
<accession>A0A9W8J9C6</accession>
<name>A0A9W8J9C6_9AGAR</name>
<dbReference type="EMBL" id="JANBPK010001052">
    <property type="protein sequence ID" value="KAJ2926613.1"/>
    <property type="molecule type" value="Genomic_DNA"/>
</dbReference>
<dbReference type="SUPFAM" id="SSF58100">
    <property type="entry name" value="Bacterial hemolysins"/>
    <property type="match status" value="1"/>
</dbReference>